<feature type="transmembrane region" description="Helical" evidence="9">
    <location>
        <begin position="7"/>
        <end position="27"/>
    </location>
</feature>
<keyword evidence="4 9" id="KW-0812">Transmembrane</keyword>
<evidence type="ECO:0000256" key="8">
    <source>
        <dbReference type="ARBA" id="ARBA00023136"/>
    </source>
</evidence>
<dbReference type="GO" id="GO:0015450">
    <property type="term" value="F:protein-transporting ATPase activity"/>
    <property type="evidence" value="ECO:0007669"/>
    <property type="project" value="InterPro"/>
</dbReference>
<dbReference type="InterPro" id="IPR048631">
    <property type="entry name" value="SecD_1st"/>
</dbReference>
<feature type="transmembrane region" description="Helical" evidence="9">
    <location>
        <begin position="269"/>
        <end position="288"/>
    </location>
</feature>
<dbReference type="Gene3D" id="3.30.1360.200">
    <property type="match status" value="1"/>
</dbReference>
<dbReference type="NCBIfam" id="TIGR00916">
    <property type="entry name" value="2A0604s01"/>
    <property type="match status" value="1"/>
</dbReference>
<evidence type="ECO:0000259" key="11">
    <source>
        <dbReference type="Pfam" id="PF21760"/>
    </source>
</evidence>
<keyword evidence="2 9" id="KW-0813">Transport</keyword>
<evidence type="ECO:0000256" key="4">
    <source>
        <dbReference type="ARBA" id="ARBA00022692"/>
    </source>
</evidence>
<comment type="function">
    <text evidence="9">Part of the Sec protein translocase complex. Interacts with the SecYEG preprotein conducting channel. SecDF uses the proton motive force (PMF) to complete protein translocation after the ATP-dependent function of SecA.</text>
</comment>
<keyword evidence="5 9" id="KW-0653">Protein transport</keyword>
<evidence type="ECO:0000259" key="10">
    <source>
        <dbReference type="Pfam" id="PF02355"/>
    </source>
</evidence>
<keyword evidence="14" id="KW-1185">Reference proteome</keyword>
<protein>
    <recommendedName>
        <fullName evidence="9">Protein translocase subunit SecD</fullName>
    </recommendedName>
</protein>
<feature type="transmembrane region" description="Helical" evidence="9">
    <location>
        <begin position="336"/>
        <end position="358"/>
    </location>
</feature>
<dbReference type="FunFam" id="1.20.1640.10:FF:000004">
    <property type="entry name" value="Protein translocase subunit SecD"/>
    <property type="match status" value="1"/>
</dbReference>
<evidence type="ECO:0000313" key="14">
    <source>
        <dbReference type="Proteomes" id="UP000001968"/>
    </source>
</evidence>
<feature type="domain" description="Protein translocase subunit SecDF P1" evidence="11">
    <location>
        <begin position="63"/>
        <end position="120"/>
    </location>
</feature>
<dbReference type="STRING" id="335541.Swol_1425"/>
<keyword evidence="3 9" id="KW-1003">Cell membrane</keyword>
<dbReference type="GO" id="GO:0065002">
    <property type="term" value="P:intracellular protein transmembrane transport"/>
    <property type="evidence" value="ECO:0007669"/>
    <property type="project" value="UniProtKB-UniRule"/>
</dbReference>
<dbReference type="GO" id="GO:0005886">
    <property type="term" value="C:plasma membrane"/>
    <property type="evidence" value="ECO:0007669"/>
    <property type="project" value="UniProtKB-SubCell"/>
</dbReference>
<dbReference type="InterPro" id="IPR054384">
    <property type="entry name" value="SecDF_P1_head"/>
</dbReference>
<dbReference type="KEGG" id="swo:Swol_1425"/>
<name>Q0AX22_SYNWW</name>
<dbReference type="Pfam" id="PF02355">
    <property type="entry name" value="SecD_SecF_C"/>
    <property type="match status" value="1"/>
</dbReference>
<evidence type="ECO:0000256" key="1">
    <source>
        <dbReference type="ARBA" id="ARBA00004651"/>
    </source>
</evidence>
<evidence type="ECO:0000256" key="5">
    <source>
        <dbReference type="ARBA" id="ARBA00022927"/>
    </source>
</evidence>
<evidence type="ECO:0000256" key="2">
    <source>
        <dbReference type="ARBA" id="ARBA00022448"/>
    </source>
</evidence>
<sequence>MKLQKNFSVAVILAIIVALGALSYFTYQPILKNLNLGLDLRGGLHVVLEAQEKEGQKISADTINKAVGILRNRVDKLGVSEPLIYPQGERRVVVELAGIDDPEEAVNIIKNTAELEFWDESGKVLVTGKHLKEAQARAGSEGQGFEVAIDFDKEGAKLFADATTANVNKPLMIVIDGKVISAPTVSGPITDGSARITGNFTAKEAENLAVLLRSGALPVSFKILEKRTVGPTLGSDSLSKSVKAGIAGLIAILIFMLGYYRLPGFIADISIVLYSILVLGTMTLFGAVLTLPGIAAFVLSIGMAVDANIIIYERIKEELRWGKTLKAAIEAGFNRAFWTIFDANLTTLIAAFVLLYFGSGPIKGFAVTLSIGIIASMLVVLTFTRYLLVLSADLTKNHKLYGV</sequence>
<dbReference type="InterPro" id="IPR048634">
    <property type="entry name" value="SecD_SecF_C"/>
</dbReference>
<dbReference type="NCBIfam" id="TIGR01129">
    <property type="entry name" value="secD"/>
    <property type="match status" value="1"/>
</dbReference>
<feature type="transmembrane region" description="Helical" evidence="9">
    <location>
        <begin position="294"/>
        <end position="315"/>
    </location>
</feature>
<dbReference type="PANTHER" id="PTHR30081:SF1">
    <property type="entry name" value="PROTEIN TRANSLOCASE SUBUNIT SECD"/>
    <property type="match status" value="1"/>
</dbReference>
<comment type="subunit">
    <text evidence="9">Forms a complex with SecF. Part of the essential Sec protein translocation apparatus which comprises SecA, SecYEG and auxiliary proteins SecDF. Other proteins may also be involved.</text>
</comment>
<dbReference type="HOGENOM" id="CLU_007894_4_2_9"/>
<feature type="domain" description="Protein export membrane protein SecD/SecF C-terminal" evidence="10">
    <location>
        <begin position="220"/>
        <end position="378"/>
    </location>
</feature>
<feature type="transmembrane region" description="Helical" evidence="9">
    <location>
        <begin position="244"/>
        <end position="262"/>
    </location>
</feature>
<dbReference type="eggNOG" id="COG0342">
    <property type="taxonomic scope" value="Bacteria"/>
</dbReference>
<feature type="domain" description="SecDF P1 head subdomain" evidence="12">
    <location>
        <begin position="123"/>
        <end position="219"/>
    </location>
</feature>
<evidence type="ECO:0000256" key="3">
    <source>
        <dbReference type="ARBA" id="ARBA00022475"/>
    </source>
</evidence>
<reference evidence="14" key="1">
    <citation type="journal article" date="2010" name="Environ. Microbiol.">
        <title>The genome of Syntrophomonas wolfei: new insights into syntrophic metabolism and biohydrogen production.</title>
        <authorList>
            <person name="Sieber J.R."/>
            <person name="Sims D.R."/>
            <person name="Han C."/>
            <person name="Kim E."/>
            <person name="Lykidis A."/>
            <person name="Lapidus A.L."/>
            <person name="McDonnald E."/>
            <person name="Rohlin L."/>
            <person name="Culley D.E."/>
            <person name="Gunsalus R."/>
            <person name="McInerney M.J."/>
        </authorList>
    </citation>
    <scope>NUCLEOTIDE SEQUENCE [LARGE SCALE GENOMIC DNA]</scope>
    <source>
        <strain evidence="14">DSM 2245B / Goettingen</strain>
    </source>
</reference>
<dbReference type="HAMAP" id="MF_01463_B">
    <property type="entry name" value="SecD_B"/>
    <property type="match status" value="1"/>
</dbReference>
<dbReference type="Pfam" id="PF07549">
    <property type="entry name" value="Sec_GG"/>
    <property type="match status" value="1"/>
</dbReference>
<comment type="similarity">
    <text evidence="9">Belongs to the SecD/SecF family. SecD subfamily.</text>
</comment>
<evidence type="ECO:0000256" key="9">
    <source>
        <dbReference type="HAMAP-Rule" id="MF_01463"/>
    </source>
</evidence>
<dbReference type="PANTHER" id="PTHR30081">
    <property type="entry name" value="PROTEIN-EXPORT MEMBRANE PROTEIN SEC"/>
    <property type="match status" value="1"/>
</dbReference>
<dbReference type="InterPro" id="IPR055344">
    <property type="entry name" value="SecD_SecF_C_bact"/>
</dbReference>
<keyword evidence="6 9" id="KW-1133">Transmembrane helix</keyword>
<keyword evidence="7 9" id="KW-0811">Translocation</keyword>
<dbReference type="Pfam" id="PF21760">
    <property type="entry name" value="SecD_1st"/>
    <property type="match status" value="1"/>
</dbReference>
<dbReference type="Proteomes" id="UP000001968">
    <property type="component" value="Chromosome"/>
</dbReference>
<dbReference type="GO" id="GO:0043952">
    <property type="term" value="P:protein transport by the Sec complex"/>
    <property type="evidence" value="ECO:0007669"/>
    <property type="project" value="UniProtKB-UniRule"/>
</dbReference>
<dbReference type="EMBL" id="CP000448">
    <property type="protein sequence ID" value="ABI68732.1"/>
    <property type="molecule type" value="Genomic_DNA"/>
</dbReference>
<comment type="subcellular location">
    <subcellularLocation>
        <location evidence="1 9">Cell membrane</location>
        <topology evidence="1 9">Multi-pass membrane protein</topology>
    </subcellularLocation>
</comment>
<evidence type="ECO:0000256" key="6">
    <source>
        <dbReference type="ARBA" id="ARBA00022989"/>
    </source>
</evidence>
<feature type="transmembrane region" description="Helical" evidence="9">
    <location>
        <begin position="364"/>
        <end position="388"/>
    </location>
</feature>
<dbReference type="RefSeq" id="WP_011640831.1">
    <property type="nucleotide sequence ID" value="NC_008346.1"/>
</dbReference>
<dbReference type="Pfam" id="PF22599">
    <property type="entry name" value="SecDF_P1_head"/>
    <property type="match status" value="1"/>
</dbReference>
<dbReference type="GO" id="GO:0006605">
    <property type="term" value="P:protein targeting"/>
    <property type="evidence" value="ECO:0007669"/>
    <property type="project" value="UniProtKB-UniRule"/>
</dbReference>
<keyword evidence="8 9" id="KW-0472">Membrane</keyword>
<evidence type="ECO:0000313" key="13">
    <source>
        <dbReference type="EMBL" id="ABI68732.1"/>
    </source>
</evidence>
<proteinExistence type="inferred from homology"/>
<evidence type="ECO:0000256" key="7">
    <source>
        <dbReference type="ARBA" id="ARBA00023010"/>
    </source>
</evidence>
<accession>Q0AX22</accession>
<gene>
    <name evidence="9" type="primary">secD</name>
    <name evidence="13" type="ordered locus">Swol_1425</name>
</gene>
<dbReference type="AlphaFoldDB" id="Q0AX22"/>
<dbReference type="InterPro" id="IPR022813">
    <property type="entry name" value="SecD/SecF_arch_bac"/>
</dbReference>
<evidence type="ECO:0000259" key="12">
    <source>
        <dbReference type="Pfam" id="PF22599"/>
    </source>
</evidence>
<dbReference type="SUPFAM" id="SSF82866">
    <property type="entry name" value="Multidrug efflux transporter AcrB transmembrane domain"/>
    <property type="match status" value="1"/>
</dbReference>
<dbReference type="InterPro" id="IPR005791">
    <property type="entry name" value="SecD"/>
</dbReference>
<dbReference type="InterPro" id="IPR022646">
    <property type="entry name" value="SecD/SecF_CS"/>
</dbReference>
<organism evidence="13 14">
    <name type="scientific">Syntrophomonas wolfei subsp. wolfei (strain DSM 2245B / Goettingen)</name>
    <dbReference type="NCBI Taxonomy" id="335541"/>
    <lineage>
        <taxon>Bacteria</taxon>
        <taxon>Bacillati</taxon>
        <taxon>Bacillota</taxon>
        <taxon>Clostridia</taxon>
        <taxon>Eubacteriales</taxon>
        <taxon>Syntrophomonadaceae</taxon>
        <taxon>Syntrophomonas</taxon>
    </lineage>
</organism>
<dbReference type="Gene3D" id="1.20.1640.10">
    <property type="entry name" value="Multidrug efflux transporter AcrB transmembrane domain"/>
    <property type="match status" value="1"/>
</dbReference>